<keyword evidence="7" id="KW-1185">Reference proteome</keyword>
<organism evidence="6 7">
    <name type="scientific">Neodothiora populina</name>
    <dbReference type="NCBI Taxonomy" id="2781224"/>
    <lineage>
        <taxon>Eukaryota</taxon>
        <taxon>Fungi</taxon>
        <taxon>Dikarya</taxon>
        <taxon>Ascomycota</taxon>
        <taxon>Pezizomycotina</taxon>
        <taxon>Dothideomycetes</taxon>
        <taxon>Dothideomycetidae</taxon>
        <taxon>Dothideales</taxon>
        <taxon>Dothioraceae</taxon>
        <taxon>Neodothiora</taxon>
    </lineage>
</organism>
<feature type="repeat" description="TPR" evidence="3">
    <location>
        <begin position="440"/>
        <end position="473"/>
    </location>
</feature>
<name>A0ABR3PAD9_9PEZI</name>
<feature type="repeat" description="TPR" evidence="3">
    <location>
        <begin position="636"/>
        <end position="669"/>
    </location>
</feature>
<dbReference type="PANTHER" id="PTHR15704:SF7">
    <property type="entry name" value="SUPERKILLER COMPLEX PROTEIN 3"/>
    <property type="match status" value="1"/>
</dbReference>
<dbReference type="Proteomes" id="UP001562354">
    <property type="component" value="Unassembled WGS sequence"/>
</dbReference>
<reference evidence="6 7" key="1">
    <citation type="submission" date="2024-07" db="EMBL/GenBank/DDBJ databases">
        <title>Draft sequence of the Neodothiora populina.</title>
        <authorList>
            <person name="Drown D.D."/>
            <person name="Schuette U.S."/>
            <person name="Buechlein A.B."/>
            <person name="Rusch D.R."/>
            <person name="Winton L.W."/>
            <person name="Adams G.A."/>
        </authorList>
    </citation>
    <scope>NUCLEOTIDE SEQUENCE [LARGE SCALE GENOMIC DNA]</scope>
    <source>
        <strain evidence="6 7">CPC 39397</strain>
    </source>
</reference>
<dbReference type="PROSITE" id="PS50293">
    <property type="entry name" value="TPR_REGION"/>
    <property type="match status" value="1"/>
</dbReference>
<keyword evidence="4" id="KW-0175">Coiled coil</keyword>
<protein>
    <recommendedName>
        <fullName evidence="8">TPR-like protein</fullName>
    </recommendedName>
</protein>
<gene>
    <name evidence="6" type="ORF">AAFC00_006567</name>
</gene>
<dbReference type="InterPro" id="IPR040962">
    <property type="entry name" value="TPR_22"/>
</dbReference>
<proteinExistence type="predicted"/>
<dbReference type="InterPro" id="IPR011990">
    <property type="entry name" value="TPR-like_helical_dom_sf"/>
</dbReference>
<feature type="repeat" description="TPR" evidence="3">
    <location>
        <begin position="969"/>
        <end position="1002"/>
    </location>
</feature>
<dbReference type="InterPro" id="IPR039226">
    <property type="entry name" value="Ski3/TTC37"/>
</dbReference>
<feature type="region of interest" description="Disordered" evidence="5">
    <location>
        <begin position="318"/>
        <end position="341"/>
    </location>
</feature>
<sequence>MSTKAALKAAKAALDAENWDEVVTQAENVLSSDSNNYFANLFLGRARQKQSKPGEAAKAYISATKLKPDDAQAWLGLCDLYESQGPSKIDEYREATVKVAEIYANADDKHRCQTAVDKFTKFAKANGSVAQYKRSLEILLPQSPIYDFLEGRIPHPSLTYTRLAEITETEEKQRINSQIGERRTRLGARIGQVTRDVKKEVYTASNLEELYKHAIDWTNDDEARREFEEKLLQRMFDTLIVLSDEEKAAKREQVLQAARGMVIVKHPFLLAWTLDIEWRDIPAVHDLDVGILREYLEFFPETSLGKVLKAYLECEISPFPPPPKNEDDDDKETETKLSQEDRLSLMGEGLEDGNTSVLAHRLVSDYYLYLEEYESVVDVTRAGMKLLQTDMAKSGLDMQNTKDGLNCGLATSLVHHQSPKNHPEARDLFNDILARNSKSTPALIGLGLILEEQEEYDEAVGFLTQALEQDPSNTRIAVEGAWCDALRGNLAPALEQMEKYLPDLKPDDHKSRELRAQTLYRTGVCMWDLDPSKSARKDRSGAYARFLAAIKTNVSFAPAYTSLGFYYADYARDKKRARQCFQKAFELSSSETDAAERLARAFADRAEWDIVEIVAQRVIDSGKVRPPPGSKKKGISWPFSAVGVVQMNRQEYPQAVVSFLSALRISPNDYHSYVGLGESYHNSGRYNSARRTFTYAEEPHDGVQWDVSGDSWFTRYMLANVDRELGEHEEAIVGLQAVLKDRPEEFGVLIALLQTFVERSWRCVETGFFGQAAEGAVQALDLAQKISEIRPNAFNLWKAVGDACSIFYWVQEKLDIFPETSTRELLAKNIDANEFSVLADIDGVGEEALHAAPAEIGEDGESSVASTEYLRLTVLACKRAISSCAHDVHAQAVAWYNLGWAEYRGYSSGDSISSKKYLRAATRCFKRAIELEAGNSEFWNALGVVTTKLNPKVAQHSFVRSLHLNERSARTWTNLGVLYLLNNDYELAHQAFARAQSTDPEFAHAWLGEGLIALLMGDTKEALSHFTHAFEISDSSSLIIKRQYAVSLFDHLLENPTASNEITSLIQPLFALEQIHTSVPSDLAFAHLASLFSERVGDHASAIETLTSLCTAAEAEYEATEALPALGRFAHAKADLARNQLAAKDFSSAAENAGTALDLSSDASECGLDTESRRKLRLSAHLTAGLASFNLQDWDSSIGMFNAALEESSNDPDVVCLIAQVLWAKGGEKEKSAARDQLFECAGAHPDHIPSIVLLGAIAAMDDDRDTIDAMKDDLEALRVEDKTTRQEKENIESVLGSVAALQGSADECLAVAQTAVMLAPHESHGWAELAGQVDSDHPAAMALLNAQRSVPPHGTMGAKELAEAFAGTGIVKDAQRAIMLAPWQSSGWETFADAVTA</sequence>
<dbReference type="PANTHER" id="PTHR15704">
    <property type="entry name" value="SUPERKILLER 3 PROTEIN-RELATED"/>
    <property type="match status" value="1"/>
</dbReference>
<evidence type="ECO:0000256" key="1">
    <source>
        <dbReference type="ARBA" id="ARBA00022737"/>
    </source>
</evidence>
<evidence type="ECO:0000256" key="2">
    <source>
        <dbReference type="ARBA" id="ARBA00022803"/>
    </source>
</evidence>
<accession>A0ABR3PAD9</accession>
<dbReference type="PROSITE" id="PS50005">
    <property type="entry name" value="TPR"/>
    <property type="match status" value="4"/>
</dbReference>
<comment type="caution">
    <text evidence="6">The sequence shown here is derived from an EMBL/GenBank/DDBJ whole genome shotgun (WGS) entry which is preliminary data.</text>
</comment>
<keyword evidence="2 3" id="KW-0802">TPR repeat</keyword>
<evidence type="ECO:0000256" key="3">
    <source>
        <dbReference type="PROSITE-ProRule" id="PRU00339"/>
    </source>
</evidence>
<evidence type="ECO:0008006" key="8">
    <source>
        <dbReference type="Google" id="ProtNLM"/>
    </source>
</evidence>
<dbReference type="Pfam" id="PF14559">
    <property type="entry name" value="TPR_19"/>
    <property type="match status" value="1"/>
</dbReference>
<keyword evidence="1" id="KW-0677">Repeat</keyword>
<feature type="repeat" description="TPR" evidence="3">
    <location>
        <begin position="1003"/>
        <end position="1036"/>
    </location>
</feature>
<evidence type="ECO:0000256" key="5">
    <source>
        <dbReference type="SAM" id="MobiDB-lite"/>
    </source>
</evidence>
<evidence type="ECO:0000313" key="6">
    <source>
        <dbReference type="EMBL" id="KAL1303135.1"/>
    </source>
</evidence>
<dbReference type="InterPro" id="IPR019734">
    <property type="entry name" value="TPR_rpt"/>
</dbReference>
<feature type="coiled-coil region" evidence="4">
    <location>
        <begin position="1261"/>
        <end position="1288"/>
    </location>
</feature>
<dbReference type="Gene3D" id="1.25.40.10">
    <property type="entry name" value="Tetratricopeptide repeat domain"/>
    <property type="match status" value="4"/>
</dbReference>
<dbReference type="GeneID" id="95980266"/>
<dbReference type="EMBL" id="JBFMKM010000010">
    <property type="protein sequence ID" value="KAL1303135.1"/>
    <property type="molecule type" value="Genomic_DNA"/>
</dbReference>
<dbReference type="Pfam" id="PF18833">
    <property type="entry name" value="TPR_22"/>
    <property type="match status" value="1"/>
</dbReference>
<evidence type="ECO:0000256" key="4">
    <source>
        <dbReference type="SAM" id="Coils"/>
    </source>
</evidence>
<dbReference type="RefSeq" id="XP_069199410.1">
    <property type="nucleotide sequence ID" value="XM_069346541.1"/>
</dbReference>
<dbReference type="SMART" id="SM00028">
    <property type="entry name" value="TPR"/>
    <property type="match status" value="10"/>
</dbReference>
<evidence type="ECO:0000313" key="7">
    <source>
        <dbReference type="Proteomes" id="UP001562354"/>
    </source>
</evidence>
<dbReference type="Pfam" id="PF13432">
    <property type="entry name" value="TPR_16"/>
    <property type="match status" value="2"/>
</dbReference>
<dbReference type="SUPFAM" id="SSF48452">
    <property type="entry name" value="TPR-like"/>
    <property type="match status" value="4"/>
</dbReference>